<reference evidence="1 2" key="1">
    <citation type="submission" date="2012-03" db="EMBL/GenBank/DDBJ databases">
        <title>The Genome Sequence of Bartonella alsatica IBS 382.</title>
        <authorList>
            <consortium name="The Broad Institute Genome Sequencing Platform"/>
            <consortium name="The Broad Institute Genome Sequencing Center for Infectious Disease"/>
            <person name="Feldgarden M."/>
            <person name="Kirby J."/>
            <person name="Kosoy M."/>
            <person name="Birtles R."/>
            <person name="Probert W.S."/>
            <person name="Chiaraviglio L."/>
            <person name="Young S.K."/>
            <person name="Zeng Q."/>
            <person name="Gargeya S."/>
            <person name="Fitzgerald M."/>
            <person name="Haas B."/>
            <person name="Abouelleil A."/>
            <person name="Alvarado L."/>
            <person name="Arachchi H.M."/>
            <person name="Berlin A."/>
            <person name="Chapman S.B."/>
            <person name="Gearin G."/>
            <person name="Goldberg J."/>
            <person name="Griggs A."/>
            <person name="Gujja S."/>
            <person name="Hansen M."/>
            <person name="Heiman D."/>
            <person name="Howarth C."/>
            <person name="Larimer J."/>
            <person name="Lui A."/>
            <person name="MacDonald P.J.P."/>
            <person name="McCowen C."/>
            <person name="Montmayeur A."/>
            <person name="Murphy C."/>
            <person name="Neiman D."/>
            <person name="Pearson M."/>
            <person name="Priest M."/>
            <person name="Roberts A."/>
            <person name="Saif S."/>
            <person name="Shea T."/>
            <person name="Sisk P."/>
            <person name="Stolte C."/>
            <person name="Sykes S."/>
            <person name="Wortman J."/>
            <person name="Nusbaum C."/>
            <person name="Birren B."/>
        </authorList>
    </citation>
    <scope>NUCLEOTIDE SEQUENCE [LARGE SCALE GENOMIC DNA]</scope>
    <source>
        <strain evidence="1 2">IBS 382</strain>
    </source>
</reference>
<dbReference type="EMBL" id="AIME01000001">
    <property type="protein sequence ID" value="EJF76251.1"/>
    <property type="molecule type" value="Genomic_DNA"/>
</dbReference>
<protein>
    <submittedName>
        <fullName evidence="1">Uncharacterized protein</fullName>
    </submittedName>
</protein>
<dbReference type="STRING" id="1094551.MEC_00054"/>
<gene>
    <name evidence="1" type="ORF">MEC_00054</name>
</gene>
<organism evidence="1 2">
    <name type="scientific">Bartonella alsatica IBS 382</name>
    <dbReference type="NCBI Taxonomy" id="1094551"/>
    <lineage>
        <taxon>Bacteria</taxon>
        <taxon>Pseudomonadati</taxon>
        <taxon>Pseudomonadota</taxon>
        <taxon>Alphaproteobacteria</taxon>
        <taxon>Hyphomicrobiales</taxon>
        <taxon>Bartonellaceae</taxon>
        <taxon>Bartonella</taxon>
    </lineage>
</organism>
<proteinExistence type="predicted"/>
<sequence length="60" mass="6926">MDGKLHRVSVENDKRSQKSGAYIGYSSFDGGYIQNFRTGEKIYWKSEKVSSFLSLEEKKD</sequence>
<name>J0PUK4_9HYPH</name>
<dbReference type="HOGENOM" id="CLU_2931913_0_0_5"/>
<evidence type="ECO:0000313" key="2">
    <source>
        <dbReference type="Proteomes" id="UP000008761"/>
    </source>
</evidence>
<comment type="caution">
    <text evidence="1">The sequence shown here is derived from an EMBL/GenBank/DDBJ whole genome shotgun (WGS) entry which is preliminary data.</text>
</comment>
<accession>J0PUK4</accession>
<dbReference type="Proteomes" id="UP000008761">
    <property type="component" value="Unassembled WGS sequence"/>
</dbReference>
<dbReference type="AlphaFoldDB" id="J0PUK4"/>
<evidence type="ECO:0000313" key="1">
    <source>
        <dbReference type="EMBL" id="EJF76251.1"/>
    </source>
</evidence>